<protein>
    <submittedName>
        <fullName evidence="1">DUF2931 family protein</fullName>
    </submittedName>
</protein>
<gene>
    <name evidence="1" type="ORF">LDJ79_17280</name>
</gene>
<organism evidence="1 2">
    <name type="scientific">Vibrio tritonius</name>
    <dbReference type="NCBI Taxonomy" id="1435069"/>
    <lineage>
        <taxon>Bacteria</taxon>
        <taxon>Pseudomonadati</taxon>
        <taxon>Pseudomonadota</taxon>
        <taxon>Gammaproteobacteria</taxon>
        <taxon>Vibrionales</taxon>
        <taxon>Vibrionaceae</taxon>
        <taxon>Vibrio</taxon>
    </lineage>
</organism>
<evidence type="ECO:0000313" key="2">
    <source>
        <dbReference type="Proteomes" id="UP001199044"/>
    </source>
</evidence>
<dbReference type="EMBL" id="JAIWIU010000125">
    <property type="protein sequence ID" value="MCA2017877.1"/>
    <property type="molecule type" value="Genomic_DNA"/>
</dbReference>
<dbReference type="InterPro" id="IPR021326">
    <property type="entry name" value="DUF2931"/>
</dbReference>
<sequence>MKFNYKLIAIIPTIILLSYLIDKVDKQNDIYNLPEDYSAWKINIFSSSLYPVSVQKIHAINVRKDWTKVLMGSGYSIYTTEIKKIESIFPDYNGYGIPLNSKFASEFIQSDYGRELPEIINIYWTSISNTRFFVTKIKIDKKIANVIKTKIVYNNGNSACDPTNIDIGLLPNGDAKLWLSCAGRFRYLGKIEFSQEFEKNSDGFGPEDYKKEQREIQNRADYFGVKLFPIPYENLDKTYIHKYKIDD</sequence>
<name>A0ABS7YS57_9VIBR</name>
<dbReference type="RefSeq" id="WP_225251480.1">
    <property type="nucleotide sequence ID" value="NZ_JAIWIU010000125.1"/>
</dbReference>
<evidence type="ECO:0000313" key="1">
    <source>
        <dbReference type="EMBL" id="MCA2017877.1"/>
    </source>
</evidence>
<accession>A0ABS7YS57</accession>
<dbReference type="Pfam" id="PF11153">
    <property type="entry name" value="DUF2931"/>
    <property type="match status" value="1"/>
</dbReference>
<dbReference type="Proteomes" id="UP001199044">
    <property type="component" value="Unassembled WGS sequence"/>
</dbReference>
<reference evidence="2" key="1">
    <citation type="submission" date="2023-07" db="EMBL/GenBank/DDBJ databases">
        <title>Molecular identification of indigenous halophilic bacteria isolated from red sea cost, biodegradation of synthetic dyes and assessment of degraded metabolite toxicity.</title>
        <authorList>
            <person name="Chaieb K."/>
            <person name="Altayb H.N."/>
        </authorList>
    </citation>
    <scope>NUCLEOTIDE SEQUENCE [LARGE SCALE GENOMIC DNA]</scope>
    <source>
        <strain evidence="2">K20</strain>
    </source>
</reference>
<keyword evidence="2" id="KW-1185">Reference proteome</keyword>
<proteinExistence type="predicted"/>
<comment type="caution">
    <text evidence="1">The sequence shown here is derived from an EMBL/GenBank/DDBJ whole genome shotgun (WGS) entry which is preliminary data.</text>
</comment>